<dbReference type="STRING" id="1209989.TepRe1_1383"/>
<dbReference type="SUPFAM" id="SSF47781">
    <property type="entry name" value="RuvA domain 2-like"/>
    <property type="match status" value="1"/>
</dbReference>
<organism evidence="1 2">
    <name type="scientific">Tepidanaerobacter acetatoxydans (strain DSM 21804 / JCM 16047 / Re1)</name>
    <dbReference type="NCBI Taxonomy" id="1209989"/>
    <lineage>
        <taxon>Bacteria</taxon>
        <taxon>Bacillati</taxon>
        <taxon>Bacillota</taxon>
        <taxon>Clostridia</taxon>
        <taxon>Thermosediminibacterales</taxon>
        <taxon>Tepidanaerobacteraceae</taxon>
        <taxon>Tepidanaerobacter</taxon>
    </lineage>
</organism>
<sequence length="392" mass="43918">MEYFADLHIHIGQAKKRPIKITASRNLTLDNIYECCLNRKGIDIIGIVDCASPYVLEEIAEQLKTGVVSPLDGGGLRYKDKLTIILGAEIETTEEKGVAHSIAFFPYYEQIKEFSTIVSAYITNITLSSQKARLSAKDLFKIVWDLGGELVPAHVFTPFKSFYGSCYDRLSLAFEDKIDYITAIELGLSADTDFADTIVELSDKAFLSNSDAHSLEKIAREYNKMNLKFPDFNNVFFALRHLDNNCIIANYGLNPKLGKYHRTFCPVCSNISKGTPPVTKCLNCNNETVTLGVLDRITLIADYKMPIHPKHRPSYNYQIPLEFIPGIGKKTIEKLLLNFGTEMDVIHNTDIKELSEVIGEQKAKNIVLAREGKLNLQVGGGGFYGKVINRNE</sequence>
<keyword evidence="2" id="KW-1185">Reference proteome</keyword>
<dbReference type="Gene3D" id="3.20.20.140">
    <property type="entry name" value="Metal-dependent hydrolases"/>
    <property type="match status" value="1"/>
</dbReference>
<gene>
    <name evidence="1" type="ordered locus">TEPIRE1_1494</name>
</gene>
<dbReference type="eggNOG" id="COG1379">
    <property type="taxonomic scope" value="Bacteria"/>
</dbReference>
<dbReference type="PATRIC" id="fig|1209989.3.peg.1695"/>
<dbReference type="PANTHER" id="PTHR40084">
    <property type="entry name" value="PHOSPHOHYDROLASE, PHP FAMILY"/>
    <property type="match status" value="1"/>
</dbReference>
<dbReference type="Proteomes" id="UP000010802">
    <property type="component" value="Chromosome"/>
</dbReference>
<dbReference type="PANTHER" id="PTHR40084:SF1">
    <property type="entry name" value="PHOSPHOTRANSFERASE"/>
    <property type="match status" value="1"/>
</dbReference>
<reference evidence="2" key="1">
    <citation type="journal article" date="2013" name="Genome Announc.">
        <title>First genome sequence of a syntrophic acetate-oxidizing bacterium, Tepidanaerobacter acetatoxydans strain Re1.</title>
        <authorList>
            <person name="Manzoor S."/>
            <person name="Bongcam-Rudloff E."/>
            <person name="Schnurer A."/>
            <person name="Muller B."/>
        </authorList>
    </citation>
    <scope>NUCLEOTIDE SEQUENCE [LARGE SCALE GENOMIC DNA]</scope>
    <source>
        <strain evidence="2">Re1</strain>
    </source>
</reference>
<evidence type="ECO:0000313" key="1">
    <source>
        <dbReference type="EMBL" id="CCP26244.1"/>
    </source>
</evidence>
<accession>F4LV03</accession>
<dbReference type="EMBL" id="HF563609">
    <property type="protein sequence ID" value="CCP26244.1"/>
    <property type="molecule type" value="Genomic_DNA"/>
</dbReference>
<name>F4LV03_TEPAE</name>
<accession>L0S1A0</accession>
<evidence type="ECO:0000313" key="2">
    <source>
        <dbReference type="Proteomes" id="UP000010802"/>
    </source>
</evidence>
<dbReference type="RefSeq" id="WP_013778452.1">
    <property type="nucleotide sequence ID" value="NC_015519.1"/>
</dbReference>
<proteinExistence type="predicted"/>
<dbReference type="KEGG" id="tep:TepRe1_1383"/>
<dbReference type="OrthoDB" id="9810135at2"/>
<dbReference type="Gene3D" id="1.10.150.20">
    <property type="entry name" value="5' to 3' exonuclease, C-terminal subdomain"/>
    <property type="match status" value="1"/>
</dbReference>
<protein>
    <recommendedName>
        <fullName evidence="3">PHP domain protein</fullName>
    </recommendedName>
</protein>
<dbReference type="HOGENOM" id="CLU_060249_0_0_9"/>
<dbReference type="InterPro" id="IPR010994">
    <property type="entry name" value="RuvA_2-like"/>
</dbReference>
<dbReference type="Pfam" id="PF14520">
    <property type="entry name" value="HHH_5"/>
    <property type="match status" value="1"/>
</dbReference>
<dbReference type="InterPro" id="IPR016195">
    <property type="entry name" value="Pol/histidinol_Pase-like"/>
</dbReference>
<dbReference type="AlphaFoldDB" id="F4LV03"/>
<dbReference type="SUPFAM" id="SSF89550">
    <property type="entry name" value="PHP domain-like"/>
    <property type="match status" value="1"/>
</dbReference>
<dbReference type="KEGG" id="tae:TepiRe1_1494"/>
<evidence type="ECO:0008006" key="3">
    <source>
        <dbReference type="Google" id="ProtNLM"/>
    </source>
</evidence>
<dbReference type="CDD" id="cd19067">
    <property type="entry name" value="PfuEndoQ-like"/>
    <property type="match status" value="1"/>
</dbReference>